<evidence type="ECO:0000313" key="3">
    <source>
        <dbReference type="Proteomes" id="UP000245507"/>
    </source>
</evidence>
<name>A0A316TPQ8_9ACTN</name>
<proteinExistence type="predicted"/>
<keyword evidence="1" id="KW-1133">Transmembrane helix</keyword>
<reference evidence="2 3" key="1">
    <citation type="submission" date="2018-05" db="EMBL/GenBank/DDBJ databases">
        <title>Nocardioides silvaticus genome.</title>
        <authorList>
            <person name="Li C."/>
            <person name="Wang G."/>
        </authorList>
    </citation>
    <scope>NUCLEOTIDE SEQUENCE [LARGE SCALE GENOMIC DNA]</scope>
    <source>
        <strain evidence="2 3">CCTCC AB 2018079</strain>
    </source>
</reference>
<comment type="caution">
    <text evidence="2">The sequence shown here is derived from an EMBL/GenBank/DDBJ whole genome shotgun (WGS) entry which is preliminary data.</text>
</comment>
<dbReference type="AlphaFoldDB" id="A0A316TPQ8"/>
<dbReference type="OrthoDB" id="3733716at2"/>
<protein>
    <recommendedName>
        <fullName evidence="4">DUF4190 domain-containing protein</fullName>
    </recommendedName>
</protein>
<sequence length="92" mass="9535">MPQWAPDHPQATTVLLLGILGLALCQLLAPFAWIKGSRVKKEIDAAGGAYGGRSQVQIGYVLGIVGTALLGITVVGFFLYIVIVVIAVASSA</sequence>
<keyword evidence="3" id="KW-1185">Reference proteome</keyword>
<feature type="transmembrane region" description="Helical" evidence="1">
    <location>
        <begin position="12"/>
        <end position="34"/>
    </location>
</feature>
<accession>A0A316TPQ8</accession>
<gene>
    <name evidence="2" type="ORF">DJ010_04035</name>
</gene>
<keyword evidence="1" id="KW-0472">Membrane</keyword>
<organism evidence="2 3">
    <name type="scientific">Nocardioides silvaticus</name>
    <dbReference type="NCBI Taxonomy" id="2201891"/>
    <lineage>
        <taxon>Bacteria</taxon>
        <taxon>Bacillati</taxon>
        <taxon>Actinomycetota</taxon>
        <taxon>Actinomycetes</taxon>
        <taxon>Propionibacteriales</taxon>
        <taxon>Nocardioidaceae</taxon>
        <taxon>Nocardioides</taxon>
    </lineage>
</organism>
<evidence type="ECO:0000313" key="2">
    <source>
        <dbReference type="EMBL" id="PWN05015.1"/>
    </source>
</evidence>
<dbReference type="EMBL" id="QGDD01000001">
    <property type="protein sequence ID" value="PWN05015.1"/>
    <property type="molecule type" value="Genomic_DNA"/>
</dbReference>
<feature type="transmembrane region" description="Helical" evidence="1">
    <location>
        <begin position="60"/>
        <end position="89"/>
    </location>
</feature>
<evidence type="ECO:0000256" key="1">
    <source>
        <dbReference type="SAM" id="Phobius"/>
    </source>
</evidence>
<dbReference type="Proteomes" id="UP000245507">
    <property type="component" value="Unassembled WGS sequence"/>
</dbReference>
<evidence type="ECO:0008006" key="4">
    <source>
        <dbReference type="Google" id="ProtNLM"/>
    </source>
</evidence>
<keyword evidence="1" id="KW-0812">Transmembrane</keyword>